<evidence type="ECO:0000313" key="3">
    <source>
        <dbReference type="Proteomes" id="UP000521017"/>
    </source>
</evidence>
<evidence type="ECO:0000259" key="1">
    <source>
        <dbReference type="Pfam" id="PF13471"/>
    </source>
</evidence>
<organism evidence="2 3">
    <name type="scientific">Pedobacter cryoconitis</name>
    <dbReference type="NCBI Taxonomy" id="188932"/>
    <lineage>
        <taxon>Bacteria</taxon>
        <taxon>Pseudomonadati</taxon>
        <taxon>Bacteroidota</taxon>
        <taxon>Sphingobacteriia</taxon>
        <taxon>Sphingobacteriales</taxon>
        <taxon>Sphingobacteriaceae</taxon>
        <taxon>Pedobacter</taxon>
    </lineage>
</organism>
<protein>
    <recommendedName>
        <fullName evidence="1">Microcin J25-processing protein McjB C-terminal domain-containing protein</fullName>
    </recommendedName>
</protein>
<comment type="caution">
    <text evidence="2">The sequence shown here is derived from an EMBL/GenBank/DDBJ whole genome shotgun (WGS) entry which is preliminary data.</text>
</comment>
<name>A0A7X0J1C8_9SPHI</name>
<accession>A0A7X0J1C8</accession>
<dbReference type="InterPro" id="IPR053521">
    <property type="entry name" value="McjB-like"/>
</dbReference>
<dbReference type="EMBL" id="JACHCC010000003">
    <property type="protein sequence ID" value="MBB6499304.1"/>
    <property type="molecule type" value="Genomic_DNA"/>
</dbReference>
<gene>
    <name evidence="2" type="ORF">HDF25_001445</name>
</gene>
<proteinExistence type="predicted"/>
<dbReference type="NCBIfam" id="NF033537">
    <property type="entry name" value="lasso_biosyn_B2"/>
    <property type="match status" value="1"/>
</dbReference>
<sequence>MYSDHDLKNLNRSLRAYERLFFQTRLLTTLIETNLRFTSLKTTEKLLSFFSKIVPPPDYNTTVVILDKYATIFNQMNQLTFLKGRCLSQSLVMRFLLSRKGISSELKIGVSQSKGRFDAHAWLEKEGVLLNDHPSVIANYFVLPEGKLNSVLKFK</sequence>
<evidence type="ECO:0000313" key="2">
    <source>
        <dbReference type="EMBL" id="MBB6499304.1"/>
    </source>
</evidence>
<reference evidence="2 3" key="1">
    <citation type="submission" date="2020-08" db="EMBL/GenBank/DDBJ databases">
        <title>Genomic Encyclopedia of Type Strains, Phase IV (KMG-V): Genome sequencing to study the core and pangenomes of soil and plant-associated prokaryotes.</title>
        <authorList>
            <person name="Whitman W."/>
        </authorList>
    </citation>
    <scope>NUCLEOTIDE SEQUENCE [LARGE SCALE GENOMIC DNA]</scope>
    <source>
        <strain evidence="2 3">M2T3</strain>
    </source>
</reference>
<dbReference type="AlphaFoldDB" id="A0A7X0J1C8"/>
<dbReference type="Proteomes" id="UP000521017">
    <property type="component" value="Unassembled WGS sequence"/>
</dbReference>
<dbReference type="RefSeq" id="WP_184624036.1">
    <property type="nucleotide sequence ID" value="NZ_JACHCC010000003.1"/>
</dbReference>
<feature type="domain" description="Microcin J25-processing protein McjB C-terminal" evidence="1">
    <location>
        <begin position="67"/>
        <end position="142"/>
    </location>
</feature>
<dbReference type="Pfam" id="PF13471">
    <property type="entry name" value="Transglut_core3"/>
    <property type="match status" value="1"/>
</dbReference>
<dbReference type="InterPro" id="IPR032708">
    <property type="entry name" value="McjB_C"/>
</dbReference>